<keyword evidence="3" id="KW-1185">Reference proteome</keyword>
<evidence type="ECO:0000313" key="3">
    <source>
        <dbReference type="Proteomes" id="UP001499954"/>
    </source>
</evidence>
<protein>
    <submittedName>
        <fullName evidence="2">Uncharacterized protein</fullName>
    </submittedName>
</protein>
<evidence type="ECO:0000313" key="2">
    <source>
        <dbReference type="EMBL" id="GAA1963142.1"/>
    </source>
</evidence>
<feature type="region of interest" description="Disordered" evidence="1">
    <location>
        <begin position="23"/>
        <end position="43"/>
    </location>
</feature>
<accession>A0ABN2R469</accession>
<name>A0ABN2R469_9MICO</name>
<evidence type="ECO:0000256" key="1">
    <source>
        <dbReference type="SAM" id="MobiDB-lite"/>
    </source>
</evidence>
<comment type="caution">
    <text evidence="2">The sequence shown here is derived from an EMBL/GenBank/DDBJ whole genome shotgun (WGS) entry which is preliminary data.</text>
</comment>
<sequence length="67" mass="7657">MSLFEQGAGDITHDPADWEQCETDLQHSARNPRKSRRLAPHEPVIDTRLGGGYIARVTYDDYLSRNE</sequence>
<organism evidence="2 3">
    <name type="scientific">Agromyces allii</name>
    <dbReference type="NCBI Taxonomy" id="393607"/>
    <lineage>
        <taxon>Bacteria</taxon>
        <taxon>Bacillati</taxon>
        <taxon>Actinomycetota</taxon>
        <taxon>Actinomycetes</taxon>
        <taxon>Micrococcales</taxon>
        <taxon>Microbacteriaceae</taxon>
        <taxon>Agromyces</taxon>
    </lineage>
</organism>
<reference evidence="2 3" key="1">
    <citation type="journal article" date="2019" name="Int. J. Syst. Evol. Microbiol.">
        <title>The Global Catalogue of Microorganisms (GCM) 10K type strain sequencing project: providing services to taxonomists for standard genome sequencing and annotation.</title>
        <authorList>
            <consortium name="The Broad Institute Genomics Platform"/>
            <consortium name="The Broad Institute Genome Sequencing Center for Infectious Disease"/>
            <person name="Wu L."/>
            <person name="Ma J."/>
        </authorList>
    </citation>
    <scope>NUCLEOTIDE SEQUENCE [LARGE SCALE GENOMIC DNA]</scope>
    <source>
        <strain evidence="2 3">JCM 13584</strain>
    </source>
</reference>
<proteinExistence type="predicted"/>
<gene>
    <name evidence="2" type="ORF">GCM10009717_32390</name>
</gene>
<dbReference type="EMBL" id="BAAAMK010000009">
    <property type="protein sequence ID" value="GAA1963142.1"/>
    <property type="molecule type" value="Genomic_DNA"/>
</dbReference>
<dbReference type="Proteomes" id="UP001499954">
    <property type="component" value="Unassembled WGS sequence"/>
</dbReference>